<reference evidence="1 2" key="1">
    <citation type="journal article" date="2019" name="Commun. Biol.">
        <title>The bagworm genome reveals a unique fibroin gene that provides high tensile strength.</title>
        <authorList>
            <person name="Kono N."/>
            <person name="Nakamura H."/>
            <person name="Ohtoshi R."/>
            <person name="Tomita M."/>
            <person name="Numata K."/>
            <person name="Arakawa K."/>
        </authorList>
    </citation>
    <scope>NUCLEOTIDE SEQUENCE [LARGE SCALE GENOMIC DNA]</scope>
</reference>
<comment type="caution">
    <text evidence="1">The sequence shown here is derived from an EMBL/GenBank/DDBJ whole genome shotgun (WGS) entry which is preliminary data.</text>
</comment>
<name>A0A4C1VG67_EUMVA</name>
<gene>
    <name evidence="1" type="ORF">EVAR_34650_1</name>
</gene>
<evidence type="ECO:0000313" key="2">
    <source>
        <dbReference type="Proteomes" id="UP000299102"/>
    </source>
</evidence>
<keyword evidence="2" id="KW-1185">Reference proteome</keyword>
<dbReference type="Proteomes" id="UP000299102">
    <property type="component" value="Unassembled WGS sequence"/>
</dbReference>
<organism evidence="1 2">
    <name type="scientific">Eumeta variegata</name>
    <name type="common">Bagworm moth</name>
    <name type="synonym">Eumeta japonica</name>
    <dbReference type="NCBI Taxonomy" id="151549"/>
    <lineage>
        <taxon>Eukaryota</taxon>
        <taxon>Metazoa</taxon>
        <taxon>Ecdysozoa</taxon>
        <taxon>Arthropoda</taxon>
        <taxon>Hexapoda</taxon>
        <taxon>Insecta</taxon>
        <taxon>Pterygota</taxon>
        <taxon>Neoptera</taxon>
        <taxon>Endopterygota</taxon>
        <taxon>Lepidoptera</taxon>
        <taxon>Glossata</taxon>
        <taxon>Ditrysia</taxon>
        <taxon>Tineoidea</taxon>
        <taxon>Psychidae</taxon>
        <taxon>Oiketicinae</taxon>
        <taxon>Eumeta</taxon>
    </lineage>
</organism>
<dbReference type="EMBL" id="BGZK01000336">
    <property type="protein sequence ID" value="GBP37613.1"/>
    <property type="molecule type" value="Genomic_DNA"/>
</dbReference>
<sequence length="207" mass="23852">MCALFESVSLGKKKGEKATFVFTKTIERKTIQPGVVGCANAEPGAGKRQSILGDAKAESVFEPQETRSGRISKAATEADLGATAGEARRTSYVRKRKQLDFLWACYFMNLEKIHFFYNEFAQRLRDHNIQRIGVNAGAPPLNPWLQEEDLDFFDHNSKTEKHEKQYDTTILRTKCVTNYEDKRHPYHIHKVQSLTSSDFEKRMDYFY</sequence>
<proteinExistence type="predicted"/>
<dbReference type="OrthoDB" id="9971063at2759"/>
<dbReference type="AlphaFoldDB" id="A0A4C1VG67"/>
<evidence type="ECO:0000313" key="1">
    <source>
        <dbReference type="EMBL" id="GBP37613.1"/>
    </source>
</evidence>
<protein>
    <submittedName>
        <fullName evidence="1">Uncharacterized protein</fullName>
    </submittedName>
</protein>
<accession>A0A4C1VG67</accession>